<evidence type="ECO:0000313" key="3">
    <source>
        <dbReference type="Proteomes" id="UP000033551"/>
    </source>
</evidence>
<organism evidence="2 3">
    <name type="scientific">Streptomyces katrae</name>
    <dbReference type="NCBI Taxonomy" id="68223"/>
    <lineage>
        <taxon>Bacteria</taxon>
        <taxon>Bacillati</taxon>
        <taxon>Actinomycetota</taxon>
        <taxon>Actinomycetes</taxon>
        <taxon>Kitasatosporales</taxon>
        <taxon>Streptomycetaceae</taxon>
        <taxon>Streptomyces</taxon>
    </lineage>
</organism>
<reference evidence="2 3" key="1">
    <citation type="submission" date="2015-02" db="EMBL/GenBank/DDBJ databases">
        <authorList>
            <person name="Ju K.-S."/>
            <person name="Doroghazi J.R."/>
            <person name="Metcalf W."/>
        </authorList>
    </citation>
    <scope>NUCLEOTIDE SEQUENCE [LARGE SCALE GENOMIC DNA]</scope>
    <source>
        <strain evidence="2 3">NRRL ISP-5550</strain>
    </source>
</reference>
<feature type="region of interest" description="Disordered" evidence="1">
    <location>
        <begin position="1"/>
        <end position="45"/>
    </location>
</feature>
<protein>
    <submittedName>
        <fullName evidence="2">Uncharacterized protein</fullName>
    </submittedName>
</protein>
<keyword evidence="3" id="KW-1185">Reference proteome</keyword>
<proteinExistence type="predicted"/>
<evidence type="ECO:0000256" key="1">
    <source>
        <dbReference type="SAM" id="MobiDB-lite"/>
    </source>
</evidence>
<feature type="compositionally biased region" description="Basic and acidic residues" evidence="1">
    <location>
        <begin position="25"/>
        <end position="34"/>
    </location>
</feature>
<sequence length="76" mass="8169">MTGDDTQPVSGPSRRYWTGPGPRRWNRDMTEHAPTRPAGADPAVSVVRPGQGEKILLGTTVMRLLEDGAITGNRVG</sequence>
<dbReference type="AlphaFoldDB" id="A0A0F4JJG1"/>
<feature type="non-terminal residue" evidence="2">
    <location>
        <position position="76"/>
    </location>
</feature>
<accession>A0A0F4JJG1</accession>
<gene>
    <name evidence="2" type="ORF">VR44_11900</name>
</gene>
<evidence type="ECO:0000313" key="2">
    <source>
        <dbReference type="EMBL" id="KJY34467.1"/>
    </source>
</evidence>
<dbReference type="EMBL" id="JZWV01000287">
    <property type="protein sequence ID" value="KJY34467.1"/>
    <property type="molecule type" value="Genomic_DNA"/>
</dbReference>
<feature type="compositionally biased region" description="Polar residues" evidence="1">
    <location>
        <begin position="1"/>
        <end position="10"/>
    </location>
</feature>
<name>A0A0F4JJG1_9ACTN</name>
<dbReference type="PATRIC" id="fig|68223.7.peg.6385"/>
<dbReference type="Proteomes" id="UP000033551">
    <property type="component" value="Unassembled WGS sequence"/>
</dbReference>
<comment type="caution">
    <text evidence="2">The sequence shown here is derived from an EMBL/GenBank/DDBJ whole genome shotgun (WGS) entry which is preliminary data.</text>
</comment>